<accession>A0AAN7KDI2</accession>
<keyword evidence="1" id="KW-0812">Transmembrane</keyword>
<reference evidence="2 3" key="1">
    <citation type="journal article" date="2023" name="Hortic Res">
        <title>Pangenome of water caltrop reveals structural variations and asymmetric subgenome divergence after allopolyploidization.</title>
        <authorList>
            <person name="Zhang X."/>
            <person name="Chen Y."/>
            <person name="Wang L."/>
            <person name="Yuan Y."/>
            <person name="Fang M."/>
            <person name="Shi L."/>
            <person name="Lu R."/>
            <person name="Comes H.P."/>
            <person name="Ma Y."/>
            <person name="Chen Y."/>
            <person name="Huang G."/>
            <person name="Zhou Y."/>
            <person name="Zheng Z."/>
            <person name="Qiu Y."/>
        </authorList>
    </citation>
    <scope>NUCLEOTIDE SEQUENCE [LARGE SCALE GENOMIC DNA]</scope>
    <source>
        <tissue evidence="2">Roots</tissue>
    </source>
</reference>
<dbReference type="Proteomes" id="UP001345219">
    <property type="component" value="Chromosome 23"/>
</dbReference>
<feature type="transmembrane region" description="Helical" evidence="1">
    <location>
        <begin position="77"/>
        <end position="96"/>
    </location>
</feature>
<evidence type="ECO:0000256" key="1">
    <source>
        <dbReference type="SAM" id="Phobius"/>
    </source>
</evidence>
<proteinExistence type="predicted"/>
<name>A0AAN7KDI2_9MYRT</name>
<comment type="caution">
    <text evidence="2">The sequence shown here is derived from an EMBL/GenBank/DDBJ whole genome shotgun (WGS) entry which is preliminary data.</text>
</comment>
<protein>
    <submittedName>
        <fullName evidence="2">Uncharacterized protein</fullName>
    </submittedName>
</protein>
<dbReference type="AlphaFoldDB" id="A0AAN7KDI2"/>
<keyword evidence="3" id="KW-1185">Reference proteome</keyword>
<dbReference type="EMBL" id="JAXIOK010000009">
    <property type="protein sequence ID" value="KAK4761872.1"/>
    <property type="molecule type" value="Genomic_DNA"/>
</dbReference>
<keyword evidence="1" id="KW-0472">Membrane</keyword>
<evidence type="ECO:0000313" key="3">
    <source>
        <dbReference type="Proteomes" id="UP001345219"/>
    </source>
</evidence>
<sequence>MQCNRIQRVSYKIRQTKPMETLDRSWVDLVRLGPWDGRTGTGMDGTGLDRTRGGREMQFLCNLSWVKLGCLFTSPRFLSLYFIALSSIVFWLLNILK</sequence>
<gene>
    <name evidence="2" type="ORF">SAY87_029756</name>
</gene>
<evidence type="ECO:0000313" key="2">
    <source>
        <dbReference type="EMBL" id="KAK4761872.1"/>
    </source>
</evidence>
<organism evidence="2 3">
    <name type="scientific">Trapa incisa</name>
    <dbReference type="NCBI Taxonomy" id="236973"/>
    <lineage>
        <taxon>Eukaryota</taxon>
        <taxon>Viridiplantae</taxon>
        <taxon>Streptophyta</taxon>
        <taxon>Embryophyta</taxon>
        <taxon>Tracheophyta</taxon>
        <taxon>Spermatophyta</taxon>
        <taxon>Magnoliopsida</taxon>
        <taxon>eudicotyledons</taxon>
        <taxon>Gunneridae</taxon>
        <taxon>Pentapetalae</taxon>
        <taxon>rosids</taxon>
        <taxon>malvids</taxon>
        <taxon>Myrtales</taxon>
        <taxon>Lythraceae</taxon>
        <taxon>Trapa</taxon>
    </lineage>
</organism>
<keyword evidence="1" id="KW-1133">Transmembrane helix</keyword>